<name>A0A2M8LYC9_9ACTN</name>
<feature type="region of interest" description="Disordered" evidence="1">
    <location>
        <begin position="44"/>
        <end position="257"/>
    </location>
</feature>
<feature type="compositionally biased region" description="Pro residues" evidence="1">
    <location>
        <begin position="179"/>
        <end position="189"/>
    </location>
</feature>
<feature type="compositionally biased region" description="Basic and acidic residues" evidence="1">
    <location>
        <begin position="89"/>
        <end position="105"/>
    </location>
</feature>
<protein>
    <submittedName>
        <fullName evidence="2">Uncharacterized protein</fullName>
    </submittedName>
</protein>
<dbReference type="EMBL" id="PGGW01000052">
    <property type="protein sequence ID" value="PJE96950.1"/>
    <property type="molecule type" value="Genomic_DNA"/>
</dbReference>
<gene>
    <name evidence="2" type="ORF">CUT44_15480</name>
</gene>
<dbReference type="Proteomes" id="UP000230407">
    <property type="component" value="Unassembled WGS sequence"/>
</dbReference>
<accession>A0A2M8LYC9</accession>
<feature type="compositionally biased region" description="Basic and acidic residues" evidence="1">
    <location>
        <begin position="122"/>
        <end position="137"/>
    </location>
</feature>
<dbReference type="RefSeq" id="WP_100202442.1">
    <property type="nucleotide sequence ID" value="NZ_PGGW01000052.1"/>
</dbReference>
<feature type="compositionally biased region" description="Basic and acidic residues" evidence="1">
    <location>
        <begin position="226"/>
        <end position="257"/>
    </location>
</feature>
<dbReference type="AlphaFoldDB" id="A0A2M8LYC9"/>
<comment type="caution">
    <text evidence="2">The sequence shown here is derived from an EMBL/GenBank/DDBJ whole genome shotgun (WGS) entry which is preliminary data.</text>
</comment>
<feature type="compositionally biased region" description="Basic and acidic residues" evidence="1">
    <location>
        <begin position="60"/>
        <end position="69"/>
    </location>
</feature>
<evidence type="ECO:0000256" key="1">
    <source>
        <dbReference type="SAM" id="MobiDB-lite"/>
    </source>
</evidence>
<proteinExistence type="predicted"/>
<evidence type="ECO:0000313" key="3">
    <source>
        <dbReference type="Proteomes" id="UP000230407"/>
    </source>
</evidence>
<reference evidence="2 3" key="1">
    <citation type="submission" date="2017-11" db="EMBL/GenBank/DDBJ databases">
        <title>Streptomyces carmine sp. nov., a novel actinomycete isolated from Sophora alopecuroides in Xinjiang, China.</title>
        <authorList>
            <person name="Wang Y."/>
            <person name="Luo X."/>
            <person name="Wan C."/>
            <person name="Zhang L."/>
        </authorList>
    </citation>
    <scope>NUCLEOTIDE SEQUENCE [LARGE SCALE GENOMIC DNA]</scope>
    <source>
        <strain evidence="2 3">TRM SA0054</strain>
    </source>
</reference>
<keyword evidence="3" id="KW-1185">Reference proteome</keyword>
<sequence>MRRIPSATRTSPCVPARTGARTAVRAGVGALLLAALGGCMTIGSPDEEDGGGRRPAGHQVSRDAADPRPEGVAVPRAGDGHGGGRRGPARKDGGDGAGDGRDRSGGKAGKAGKAGKNGADGGADRDAGDARGRDATRRPSGRSSRPADPSRPGRTPTAGGDRPSPPPSVPSSPSLTTPPAVPSSAPPSSPTSGDGPGEGPDGSLAGAGMNDGAPRVHSVYAYESADSDRLGHHLDHRSALRPTHRPEEPRTDSGEQL</sequence>
<evidence type="ECO:0000313" key="2">
    <source>
        <dbReference type="EMBL" id="PJE96950.1"/>
    </source>
</evidence>
<organism evidence="2 3">
    <name type="scientific">Streptomyces carminius</name>
    <dbReference type="NCBI Taxonomy" id="2665496"/>
    <lineage>
        <taxon>Bacteria</taxon>
        <taxon>Bacillati</taxon>
        <taxon>Actinomycetota</taxon>
        <taxon>Actinomycetes</taxon>
        <taxon>Kitasatosporales</taxon>
        <taxon>Streptomycetaceae</taxon>
        <taxon>Streptomyces</taxon>
    </lineage>
</organism>